<accession>R7ZWC5</accession>
<dbReference type="Pfam" id="PF13472">
    <property type="entry name" value="Lipase_GDSL_2"/>
    <property type="match status" value="1"/>
</dbReference>
<evidence type="ECO:0000256" key="1">
    <source>
        <dbReference type="SAM" id="Phobius"/>
    </source>
</evidence>
<comment type="caution">
    <text evidence="3">The sequence shown here is derived from an EMBL/GenBank/DDBJ whole genome shotgun (WGS) entry which is preliminary data.</text>
</comment>
<dbReference type="Gene3D" id="3.40.50.1110">
    <property type="entry name" value="SGNH hydrolase"/>
    <property type="match status" value="1"/>
</dbReference>
<dbReference type="AlphaFoldDB" id="R7ZWC5"/>
<dbReference type="CDD" id="cd00229">
    <property type="entry name" value="SGNH_hydrolase"/>
    <property type="match status" value="1"/>
</dbReference>
<protein>
    <recommendedName>
        <fullName evidence="2">SGNH hydrolase-type esterase domain-containing protein</fullName>
    </recommendedName>
</protein>
<dbReference type="EMBL" id="AQHR01000040">
    <property type="protein sequence ID" value="EON78387.1"/>
    <property type="molecule type" value="Genomic_DNA"/>
</dbReference>
<keyword evidence="1" id="KW-0812">Transmembrane</keyword>
<dbReference type="InterPro" id="IPR036514">
    <property type="entry name" value="SGNH_hydro_sf"/>
</dbReference>
<keyword evidence="1" id="KW-1133">Transmembrane helix</keyword>
<name>R7ZWC5_9BACT</name>
<keyword evidence="1" id="KW-0472">Membrane</keyword>
<organism evidence="3 4">
    <name type="scientific">Lunatimonas lonarensis</name>
    <dbReference type="NCBI Taxonomy" id="1232681"/>
    <lineage>
        <taxon>Bacteria</taxon>
        <taxon>Pseudomonadati</taxon>
        <taxon>Bacteroidota</taxon>
        <taxon>Cytophagia</taxon>
        <taxon>Cytophagales</taxon>
        <taxon>Cyclobacteriaceae</taxon>
    </lineage>
</organism>
<dbReference type="PATRIC" id="fig|1288963.3.peg.1248"/>
<dbReference type="Proteomes" id="UP000013909">
    <property type="component" value="Unassembled WGS sequence"/>
</dbReference>
<evidence type="ECO:0000313" key="3">
    <source>
        <dbReference type="EMBL" id="EON78387.1"/>
    </source>
</evidence>
<dbReference type="SUPFAM" id="SSF52266">
    <property type="entry name" value="SGNH hydrolase"/>
    <property type="match status" value="1"/>
</dbReference>
<proteinExistence type="predicted"/>
<dbReference type="InterPro" id="IPR013830">
    <property type="entry name" value="SGNH_hydro"/>
</dbReference>
<evidence type="ECO:0000259" key="2">
    <source>
        <dbReference type="Pfam" id="PF13472"/>
    </source>
</evidence>
<dbReference type="GO" id="GO:0016788">
    <property type="term" value="F:hydrolase activity, acting on ester bonds"/>
    <property type="evidence" value="ECO:0007669"/>
    <property type="project" value="UniProtKB-ARBA"/>
</dbReference>
<sequence>MNDYFQVAIIGDIKCLIDMKKYSNFINSLLVCLILIFSSAVERKPRILIIGDSISGGYTRYVTDHFKDRALVMHNPGNAGDTGKGLTYIREYIGNGDWDIILFNWGLHDLCYRHPDSKSAGNRDKVNGTITFTVDEYKANLDSLVGIMKELSDAKLVFVTTTYVPENEPGRFSKDPIIYNKVALQVMKEHSVMVKDIYRKSKAIHKVHGFGDDDVHFTDAGNNELGKLIVEVLEKALKQ</sequence>
<evidence type="ECO:0000313" key="4">
    <source>
        <dbReference type="Proteomes" id="UP000013909"/>
    </source>
</evidence>
<keyword evidence="4" id="KW-1185">Reference proteome</keyword>
<feature type="domain" description="SGNH hydrolase-type esterase" evidence="2">
    <location>
        <begin position="50"/>
        <end position="222"/>
    </location>
</feature>
<gene>
    <name evidence="3" type="ORF">ADIS_1250</name>
</gene>
<dbReference type="STRING" id="1232681.ADIS_1250"/>
<feature type="transmembrane region" description="Helical" evidence="1">
    <location>
        <begin position="22"/>
        <end position="41"/>
    </location>
</feature>
<reference evidence="3 4" key="1">
    <citation type="submission" date="2013-02" db="EMBL/GenBank/DDBJ databases">
        <title>A novel strain isolated from Lonar lake, Maharashtra, India.</title>
        <authorList>
            <person name="Singh A."/>
        </authorList>
    </citation>
    <scope>NUCLEOTIDE SEQUENCE [LARGE SCALE GENOMIC DNA]</scope>
    <source>
        <strain evidence="3 4">AK24</strain>
    </source>
</reference>